<dbReference type="GO" id="GO:0120009">
    <property type="term" value="P:intermembrane lipid transfer"/>
    <property type="evidence" value="ECO:0000318"/>
    <property type="project" value="GO_Central"/>
</dbReference>
<dbReference type="InterPro" id="IPR014830">
    <property type="entry name" value="Glycolipid_transfer_prot_dom"/>
</dbReference>
<reference evidence="3 4" key="1">
    <citation type="journal article" date="2011" name="Science">
        <title>The Selaginella genome identifies genetic changes associated with the evolution of vascular plants.</title>
        <authorList>
            <person name="Banks J.A."/>
            <person name="Nishiyama T."/>
            <person name="Hasebe M."/>
            <person name="Bowman J.L."/>
            <person name="Gribskov M."/>
            <person name="dePamphilis C."/>
            <person name="Albert V.A."/>
            <person name="Aono N."/>
            <person name="Aoyama T."/>
            <person name="Ambrose B.A."/>
            <person name="Ashton N.W."/>
            <person name="Axtell M.J."/>
            <person name="Barker E."/>
            <person name="Barker M.S."/>
            <person name="Bennetzen J.L."/>
            <person name="Bonawitz N.D."/>
            <person name="Chapple C."/>
            <person name="Cheng C."/>
            <person name="Correa L.G."/>
            <person name="Dacre M."/>
            <person name="DeBarry J."/>
            <person name="Dreyer I."/>
            <person name="Elias M."/>
            <person name="Engstrom E.M."/>
            <person name="Estelle M."/>
            <person name="Feng L."/>
            <person name="Finet C."/>
            <person name="Floyd S.K."/>
            <person name="Frommer W.B."/>
            <person name="Fujita T."/>
            <person name="Gramzow L."/>
            <person name="Gutensohn M."/>
            <person name="Harholt J."/>
            <person name="Hattori M."/>
            <person name="Heyl A."/>
            <person name="Hirai T."/>
            <person name="Hiwatashi Y."/>
            <person name="Ishikawa M."/>
            <person name="Iwata M."/>
            <person name="Karol K.G."/>
            <person name="Koehler B."/>
            <person name="Kolukisaoglu U."/>
            <person name="Kubo M."/>
            <person name="Kurata T."/>
            <person name="Lalonde S."/>
            <person name="Li K."/>
            <person name="Li Y."/>
            <person name="Litt A."/>
            <person name="Lyons E."/>
            <person name="Manning G."/>
            <person name="Maruyama T."/>
            <person name="Michael T.P."/>
            <person name="Mikami K."/>
            <person name="Miyazaki S."/>
            <person name="Morinaga S."/>
            <person name="Murata T."/>
            <person name="Mueller-Roeber B."/>
            <person name="Nelson D.R."/>
            <person name="Obara M."/>
            <person name="Oguri Y."/>
            <person name="Olmstead R.G."/>
            <person name="Onodera N."/>
            <person name="Petersen B.L."/>
            <person name="Pils B."/>
            <person name="Prigge M."/>
            <person name="Rensing S.A."/>
            <person name="Riano-Pachon D.M."/>
            <person name="Roberts A.W."/>
            <person name="Sato Y."/>
            <person name="Scheller H.V."/>
            <person name="Schulz B."/>
            <person name="Schulz C."/>
            <person name="Shakirov E.V."/>
            <person name="Shibagaki N."/>
            <person name="Shinohara N."/>
            <person name="Shippen D.E."/>
            <person name="Soerensen I."/>
            <person name="Sotooka R."/>
            <person name="Sugimoto N."/>
            <person name="Sugita M."/>
            <person name="Sumikawa N."/>
            <person name="Tanurdzic M."/>
            <person name="Theissen G."/>
            <person name="Ulvskov P."/>
            <person name="Wakazuki S."/>
            <person name="Weng J.K."/>
            <person name="Willats W.W."/>
            <person name="Wipf D."/>
            <person name="Wolf P.G."/>
            <person name="Yang L."/>
            <person name="Zimmer A.D."/>
            <person name="Zhu Q."/>
            <person name="Mitros T."/>
            <person name="Hellsten U."/>
            <person name="Loque D."/>
            <person name="Otillar R."/>
            <person name="Salamov A."/>
            <person name="Schmutz J."/>
            <person name="Shapiro H."/>
            <person name="Lindquist E."/>
            <person name="Lucas S."/>
            <person name="Rokhsar D."/>
            <person name="Grigoriev I.V."/>
        </authorList>
    </citation>
    <scope>NUCLEOTIDE SEQUENCE [LARGE SCALE GENOMIC DNA]</scope>
</reference>
<evidence type="ECO:0000313" key="4">
    <source>
        <dbReference type="Proteomes" id="UP000001514"/>
    </source>
</evidence>
<gene>
    <name evidence="3" type="ORF">SELMODRAFT_231484</name>
</gene>
<evidence type="ECO:0000256" key="1">
    <source>
        <dbReference type="ARBA" id="ARBA00022448"/>
    </source>
</evidence>
<keyword evidence="4" id="KW-1185">Reference proteome</keyword>
<dbReference type="Proteomes" id="UP000001514">
    <property type="component" value="Unassembled WGS sequence"/>
</dbReference>
<dbReference type="GO" id="GO:0035627">
    <property type="term" value="P:ceramide transport"/>
    <property type="evidence" value="ECO:0000318"/>
    <property type="project" value="GO_Central"/>
</dbReference>
<dbReference type="Gramene" id="EFJ29222">
    <property type="protein sequence ID" value="EFJ29222"/>
    <property type="gene ID" value="SELMODRAFT_231484"/>
</dbReference>
<dbReference type="KEGG" id="smo:SELMODRAFT_231484"/>
<dbReference type="OMA" id="FTCQALQ"/>
<dbReference type="AlphaFoldDB" id="D8RG27"/>
<dbReference type="GO" id="GO:0005829">
    <property type="term" value="C:cytosol"/>
    <property type="evidence" value="ECO:0000318"/>
    <property type="project" value="GO_Central"/>
</dbReference>
<protein>
    <recommendedName>
        <fullName evidence="2">Glycolipid transfer protein domain-containing protein</fullName>
    </recommendedName>
</protein>
<dbReference type="EMBL" id="GL377578">
    <property type="protein sequence ID" value="EFJ29222.1"/>
    <property type="molecule type" value="Genomic_DNA"/>
</dbReference>
<dbReference type="GO" id="GO:1902388">
    <property type="term" value="F:ceramide 1-phosphate transfer activity"/>
    <property type="evidence" value="ECO:0000318"/>
    <property type="project" value="GO_Central"/>
</dbReference>
<dbReference type="FunFam" id="1.10.3520.10:FF:000001">
    <property type="entry name" value="Pleckstrin domain-containing family A member 8"/>
    <property type="match status" value="1"/>
</dbReference>
<evidence type="ECO:0000259" key="2">
    <source>
        <dbReference type="Pfam" id="PF08718"/>
    </source>
</evidence>
<dbReference type="InParanoid" id="D8RG27"/>
<dbReference type="GO" id="GO:1902387">
    <property type="term" value="F:ceramide 1-phosphate binding"/>
    <property type="evidence" value="ECO:0000318"/>
    <property type="project" value="GO_Central"/>
</dbReference>
<dbReference type="HOGENOM" id="CLU_079400_3_0_1"/>
<dbReference type="Gene3D" id="1.10.3520.10">
    <property type="entry name" value="Glycolipid transfer protein"/>
    <property type="match status" value="1"/>
</dbReference>
<proteinExistence type="predicted"/>
<dbReference type="Pfam" id="PF08718">
    <property type="entry name" value="GLTP"/>
    <property type="match status" value="1"/>
</dbReference>
<dbReference type="eggNOG" id="KOG3221">
    <property type="taxonomic scope" value="Eukaryota"/>
</dbReference>
<dbReference type="STRING" id="88036.D8RG27"/>
<organism evidence="4">
    <name type="scientific">Selaginella moellendorffii</name>
    <name type="common">Spikemoss</name>
    <dbReference type="NCBI Taxonomy" id="88036"/>
    <lineage>
        <taxon>Eukaryota</taxon>
        <taxon>Viridiplantae</taxon>
        <taxon>Streptophyta</taxon>
        <taxon>Embryophyta</taxon>
        <taxon>Tracheophyta</taxon>
        <taxon>Lycopodiopsida</taxon>
        <taxon>Selaginellales</taxon>
        <taxon>Selaginellaceae</taxon>
        <taxon>Selaginella</taxon>
    </lineage>
</organism>
<name>D8RG27_SELML</name>
<dbReference type="SUPFAM" id="SSF110004">
    <property type="entry name" value="Glycolipid transfer protein, GLTP"/>
    <property type="match status" value="1"/>
</dbReference>
<dbReference type="FunCoup" id="D8RG27">
    <property type="interactions" value="4383"/>
</dbReference>
<accession>D8RG27</accession>
<evidence type="ECO:0000313" key="3">
    <source>
        <dbReference type="EMBL" id="EFJ29222.1"/>
    </source>
</evidence>
<dbReference type="OrthoDB" id="205255at2759"/>
<dbReference type="InterPro" id="IPR036497">
    <property type="entry name" value="GLTP_sf"/>
</dbReference>
<dbReference type="PANTHER" id="PTHR10219">
    <property type="entry name" value="GLYCOLIPID TRANSFER PROTEIN-RELATED"/>
    <property type="match status" value="1"/>
</dbReference>
<sequence length="210" mass="23233">MASSTATVASASAFREAIDAIPMVRSPSGDILTKQFLDVCRLVLPVIDKFGSAMAMVKSDIGGNIARLETRYNEDTSGLYLLYDIVRREVDEKTAKGSKSCSNGLLWLTRAMDFLMNLFDNLFRHPDWTMTQASTEAYAATLKKYHGWIASGAFTMAMKLTPERKKFMEMLGGGESLSSDIEKFVSSFSPLLLENHQFLKSVGLDDMKAA</sequence>
<dbReference type="PANTHER" id="PTHR10219:SF25">
    <property type="entry name" value="PLECKSTRIN HOMOLOGY DOMAIN-CONTAINING FAMILY A MEMBER 8"/>
    <property type="match status" value="1"/>
</dbReference>
<feature type="domain" description="Glycolipid transfer protein" evidence="2">
    <location>
        <begin position="31"/>
        <end position="172"/>
    </location>
</feature>
<keyword evidence="1" id="KW-0813">Transport</keyword>